<dbReference type="EMBL" id="KI913995">
    <property type="protein sequence ID" value="ETV93072.1"/>
    <property type="molecule type" value="Genomic_DNA"/>
</dbReference>
<accession>A0A024TIA1</accession>
<gene>
    <name evidence="1" type="ORF">H310_12871</name>
</gene>
<organism evidence="1">
    <name type="scientific">Aphanomyces invadans</name>
    <dbReference type="NCBI Taxonomy" id="157072"/>
    <lineage>
        <taxon>Eukaryota</taxon>
        <taxon>Sar</taxon>
        <taxon>Stramenopiles</taxon>
        <taxon>Oomycota</taxon>
        <taxon>Saprolegniomycetes</taxon>
        <taxon>Saprolegniales</taxon>
        <taxon>Verrucalvaceae</taxon>
        <taxon>Aphanomyces</taxon>
    </lineage>
</organism>
<dbReference type="VEuPathDB" id="FungiDB:H310_12871"/>
<dbReference type="AlphaFoldDB" id="A0A024TIA1"/>
<proteinExistence type="predicted"/>
<name>A0A024TIA1_9STRA</name>
<reference evidence="1" key="1">
    <citation type="submission" date="2013-12" db="EMBL/GenBank/DDBJ databases">
        <title>The Genome Sequence of Aphanomyces invadans NJM9701.</title>
        <authorList>
            <consortium name="The Broad Institute Genomics Platform"/>
            <person name="Russ C."/>
            <person name="Tyler B."/>
            <person name="van West P."/>
            <person name="Dieguez-Uribeondo J."/>
            <person name="Young S.K."/>
            <person name="Zeng Q."/>
            <person name="Gargeya S."/>
            <person name="Fitzgerald M."/>
            <person name="Abouelleil A."/>
            <person name="Alvarado L."/>
            <person name="Chapman S.B."/>
            <person name="Gainer-Dewar J."/>
            <person name="Goldberg J."/>
            <person name="Griggs A."/>
            <person name="Gujja S."/>
            <person name="Hansen M."/>
            <person name="Howarth C."/>
            <person name="Imamovic A."/>
            <person name="Ireland A."/>
            <person name="Larimer J."/>
            <person name="McCowan C."/>
            <person name="Murphy C."/>
            <person name="Pearson M."/>
            <person name="Poon T.W."/>
            <person name="Priest M."/>
            <person name="Roberts A."/>
            <person name="Saif S."/>
            <person name="Shea T."/>
            <person name="Sykes S."/>
            <person name="Wortman J."/>
            <person name="Nusbaum C."/>
            <person name="Birren B."/>
        </authorList>
    </citation>
    <scope>NUCLEOTIDE SEQUENCE [LARGE SCALE GENOMIC DNA]</scope>
    <source>
        <strain evidence="1">NJM9701</strain>
    </source>
</reference>
<dbReference type="GeneID" id="20089921"/>
<protein>
    <submittedName>
        <fullName evidence="1">Uncharacterized protein</fullName>
    </submittedName>
</protein>
<sequence>MKFLAGLIHVAVASQVAFDNLKLSDANGGLLVTQNDGVATRFRNVRIGADPEGLTVEHVIFTMDTSYAAPGTVLQVGICSSVNDEPNCGKSDLRGRVPITVSQKKAELKWSPASPIVLNYSHHYWVVVFTDKDQPTIWLSGGKEYSNSNDPRRDVLNAVNRNSVWRVDRSGPSRLVSSMKVVGK</sequence>
<evidence type="ECO:0000313" key="1">
    <source>
        <dbReference type="EMBL" id="ETV93072.1"/>
    </source>
</evidence>
<dbReference type="RefSeq" id="XP_008878337.1">
    <property type="nucleotide sequence ID" value="XM_008880115.1"/>
</dbReference>